<dbReference type="AlphaFoldDB" id="A0A1V4GV72"/>
<accession>A0A1V4GV72</accession>
<dbReference type="Proteomes" id="UP000191025">
    <property type="component" value="Unassembled WGS sequence"/>
</dbReference>
<reference evidence="2" key="1">
    <citation type="submission" date="2017-03" db="EMBL/GenBank/DDBJ databases">
        <title>Draft genome sequence of Moraxella equi CCUG 4950T type strain.</title>
        <authorList>
            <person name="Salva-Serra F."/>
            <person name="Engstrom-Jakobsson H."/>
            <person name="Thorell K."/>
            <person name="Jaen-Luchoro D."/>
            <person name="Gonzales-Siles L."/>
            <person name="Karlsson R."/>
            <person name="Yazdan S."/>
            <person name="Boulund F."/>
            <person name="Johnning A."/>
            <person name="Engstrand L."/>
            <person name="Kristiansson E."/>
            <person name="Moore E."/>
        </authorList>
    </citation>
    <scope>NUCLEOTIDE SEQUENCE [LARGE SCALE GENOMIC DNA]</scope>
    <source>
        <strain evidence="2">CCUG 4441</strain>
    </source>
</reference>
<evidence type="ECO:0000313" key="2">
    <source>
        <dbReference type="Proteomes" id="UP000191025"/>
    </source>
</evidence>
<protein>
    <submittedName>
        <fullName evidence="1">Uncharacterized protein</fullName>
    </submittedName>
</protein>
<name>A0A1V4GV72_MORLA</name>
<sequence length="60" mass="7180">MKQHTQSLIDTLQKRRVWLDEIAQRPQPSEHRELVSQERNVIAHYMAILTREIETLEGKK</sequence>
<gene>
    <name evidence="1" type="ORF">B5J94_07235</name>
</gene>
<dbReference type="RefSeq" id="WP_062498539.1">
    <property type="nucleotide sequence ID" value="NZ_MXAN01000049.1"/>
</dbReference>
<proteinExistence type="predicted"/>
<dbReference type="EMBL" id="MXAN01000049">
    <property type="protein sequence ID" value="OPH36517.1"/>
    <property type="molecule type" value="Genomic_DNA"/>
</dbReference>
<organism evidence="1 2">
    <name type="scientific">Moraxella lacunata</name>
    <dbReference type="NCBI Taxonomy" id="477"/>
    <lineage>
        <taxon>Bacteria</taxon>
        <taxon>Pseudomonadati</taxon>
        <taxon>Pseudomonadota</taxon>
        <taxon>Gammaproteobacteria</taxon>
        <taxon>Moraxellales</taxon>
        <taxon>Moraxellaceae</taxon>
        <taxon>Moraxella</taxon>
    </lineage>
</organism>
<evidence type="ECO:0000313" key="1">
    <source>
        <dbReference type="EMBL" id="OPH36517.1"/>
    </source>
</evidence>
<comment type="caution">
    <text evidence="1">The sequence shown here is derived from an EMBL/GenBank/DDBJ whole genome shotgun (WGS) entry which is preliminary data.</text>
</comment>